<evidence type="ECO:0000313" key="1">
    <source>
        <dbReference type="EMBL" id="ABQ43545.1"/>
    </source>
</evidence>
<organism evidence="1 4">
    <name type="scientific">Tanapox virus</name>
    <dbReference type="NCBI Taxonomy" id="99000"/>
    <lineage>
        <taxon>Viruses</taxon>
        <taxon>Varidnaviria</taxon>
        <taxon>Bamfordvirae</taxon>
        <taxon>Nucleocytoviricota</taxon>
        <taxon>Pokkesviricetes</taxon>
        <taxon>Chitovirales</taxon>
        <taxon>Poxviridae</taxon>
        <taxon>Chordopoxvirinae</taxon>
        <taxon>Yatapoxvirus</taxon>
        <taxon>Yatapoxvirus tanapox</taxon>
    </lineage>
</organism>
<dbReference type="Pfam" id="PF03003">
    <property type="entry name" value="Pox_G9-A16"/>
    <property type="match status" value="1"/>
</dbReference>
<accession>A7XCJ4</accession>
<gene>
    <name evidence="1" type="primary">70L</name>
</gene>
<evidence type="ECO:0000313" key="2">
    <source>
        <dbReference type="EMBL" id="ABQ43700.1"/>
    </source>
</evidence>
<sequence length="137" mass="15934">MTDEEIYLFCDSNKEDIRCKCLNPDSSIIKIGEAIRLPYYCWYEPCKRNDAFLVHYLKQNISRCNVSDCTVSLGNVVVKDGYLDIKNVCGSKLQLKSEINKIKYLNQEIKYPVFHPKWIPIFLIAVSTIILLNNTNY</sequence>
<protein>
    <submittedName>
        <fullName evidence="1">Uncharacterized protein 70L</fullName>
    </submittedName>
</protein>
<dbReference type="Proteomes" id="UP000130031">
    <property type="component" value="Segment"/>
</dbReference>
<evidence type="ECO:0000313" key="4">
    <source>
        <dbReference type="Proteomes" id="UP000130031"/>
    </source>
</evidence>
<dbReference type="InterPro" id="IPR004251">
    <property type="entry name" value="Pox_virus_G9/A16"/>
</dbReference>
<evidence type="ECO:0000313" key="3">
    <source>
        <dbReference type="Proteomes" id="UP000099606"/>
    </source>
</evidence>
<dbReference type="Proteomes" id="UP000099606">
    <property type="component" value="Segment"/>
</dbReference>
<dbReference type="EMBL" id="EF420157">
    <property type="protein sequence ID" value="ABQ43700.1"/>
    <property type="molecule type" value="Genomic_DNA"/>
</dbReference>
<proteinExistence type="predicted"/>
<reference evidence="3 4" key="1">
    <citation type="journal article" date="2007" name="Virus Res.">
        <title>Comparative genetic analysis of genomic DNA sequences of two human isolates of Tanapox virus.</title>
        <authorList>
            <person name="Nazarian S.H."/>
            <person name="Barrett J.W."/>
            <person name="Frace A.M."/>
            <person name="Olsen-Rasmussen M."/>
            <person name="Khristova M."/>
            <person name="Shaban M."/>
            <person name="Neering S."/>
            <person name="Li Y."/>
            <person name="Damon I.K."/>
            <person name="Esposito J.J."/>
            <person name="Essani K."/>
            <person name="McFadden G."/>
        </authorList>
    </citation>
    <scope>NUCLEOTIDE SEQUENCE [LARGE SCALE GENOMIC DNA]</scope>
    <source>
        <strain evidence="1">TPV-Kenya</strain>
        <strain evidence="2">TPV-RoC</strain>
    </source>
</reference>
<dbReference type="EMBL" id="EF420156">
    <property type="protein sequence ID" value="ABQ43545.1"/>
    <property type="molecule type" value="Genomic_DNA"/>
</dbReference>
<name>A7XCJ4_9POXV</name>